<keyword evidence="5 10" id="KW-0732">Signal</keyword>
<keyword evidence="4 10" id="KW-0812">Transmembrane</keyword>
<evidence type="ECO:0000313" key="11">
    <source>
        <dbReference type="EMBL" id="MBA0698200.1"/>
    </source>
</evidence>
<dbReference type="GO" id="GO:0072657">
    <property type="term" value="P:protein localization to membrane"/>
    <property type="evidence" value="ECO:0007669"/>
    <property type="project" value="TreeGrafter"/>
</dbReference>
<keyword evidence="12" id="KW-1185">Reference proteome</keyword>
<protein>
    <recommendedName>
        <fullName evidence="10">Transmembrane 9 superfamily member</fullName>
    </recommendedName>
</protein>
<evidence type="ECO:0000256" key="3">
    <source>
        <dbReference type="ARBA" id="ARBA00005227"/>
    </source>
</evidence>
<gene>
    <name evidence="11" type="ORF">Goari_021701</name>
</gene>
<keyword evidence="9 10" id="KW-0472">Membrane</keyword>
<name>A0A7J8YFW9_GOSAI</name>
<comment type="caution">
    <text evidence="11">The sequence shown here is derived from an EMBL/GenBank/DDBJ whole genome shotgun (WGS) entry which is preliminary data.</text>
</comment>
<dbReference type="EMBL" id="JABFAA010000012">
    <property type="protein sequence ID" value="MBA0698200.1"/>
    <property type="molecule type" value="Genomic_DNA"/>
</dbReference>
<accession>A0A7J8YFW9</accession>
<proteinExistence type="inferred from homology"/>
<organism evidence="11 12">
    <name type="scientific">Gossypium aridum</name>
    <name type="common">American cotton</name>
    <name type="synonym">Erioxylum aridum</name>
    <dbReference type="NCBI Taxonomy" id="34290"/>
    <lineage>
        <taxon>Eukaryota</taxon>
        <taxon>Viridiplantae</taxon>
        <taxon>Streptophyta</taxon>
        <taxon>Embryophyta</taxon>
        <taxon>Tracheophyta</taxon>
        <taxon>Spermatophyta</taxon>
        <taxon>Magnoliopsida</taxon>
        <taxon>eudicotyledons</taxon>
        <taxon>Gunneridae</taxon>
        <taxon>Pentapetalae</taxon>
        <taxon>rosids</taxon>
        <taxon>malvids</taxon>
        <taxon>Malvales</taxon>
        <taxon>Malvaceae</taxon>
        <taxon>Malvoideae</taxon>
        <taxon>Gossypium</taxon>
    </lineage>
</organism>
<dbReference type="AlphaFoldDB" id="A0A7J8YFW9"/>
<feature type="signal peptide" evidence="10">
    <location>
        <begin position="1"/>
        <end position="27"/>
    </location>
</feature>
<feature type="chain" id="PRO_5029945998" description="Transmembrane 9 superfamily member" evidence="10">
    <location>
        <begin position="28"/>
        <end position="356"/>
    </location>
</feature>
<feature type="transmembrane region" description="Helical" evidence="10">
    <location>
        <begin position="257"/>
        <end position="280"/>
    </location>
</feature>
<evidence type="ECO:0000256" key="7">
    <source>
        <dbReference type="ARBA" id="ARBA00022989"/>
    </source>
</evidence>
<evidence type="ECO:0000256" key="10">
    <source>
        <dbReference type="RuleBase" id="RU363079"/>
    </source>
</evidence>
<evidence type="ECO:0000256" key="1">
    <source>
        <dbReference type="ARBA" id="ARBA00004337"/>
    </source>
</evidence>
<dbReference type="InterPro" id="IPR004240">
    <property type="entry name" value="EMP70"/>
</dbReference>
<comment type="subcellular location">
    <subcellularLocation>
        <location evidence="1">Endosome membrane</location>
        <topology evidence="1">Multi-pass membrane protein</topology>
    </subcellularLocation>
    <subcellularLocation>
        <location evidence="2">Golgi apparatus membrane</location>
        <topology evidence="2">Multi-pass membrane protein</topology>
    </subcellularLocation>
</comment>
<dbReference type="Pfam" id="PF02990">
    <property type="entry name" value="EMP70"/>
    <property type="match status" value="1"/>
</dbReference>
<evidence type="ECO:0000256" key="2">
    <source>
        <dbReference type="ARBA" id="ARBA00004653"/>
    </source>
</evidence>
<reference evidence="11 12" key="1">
    <citation type="journal article" date="2019" name="Genome Biol. Evol.">
        <title>Insights into the evolution of the New World diploid cottons (Gossypium, subgenus Houzingenia) based on genome sequencing.</title>
        <authorList>
            <person name="Grover C.E."/>
            <person name="Arick M.A. 2nd"/>
            <person name="Thrash A."/>
            <person name="Conover J.L."/>
            <person name="Sanders W.S."/>
            <person name="Peterson D.G."/>
            <person name="Frelichowski J.E."/>
            <person name="Scheffler J.A."/>
            <person name="Scheffler B.E."/>
            <person name="Wendel J.F."/>
        </authorList>
    </citation>
    <scope>NUCLEOTIDE SEQUENCE [LARGE SCALE GENOMIC DNA]</scope>
    <source>
        <strain evidence="11">185</strain>
        <tissue evidence="11">Leaf</tissue>
    </source>
</reference>
<sequence>MSSSVFSAVRSFSLFAFLFLFLSPALASESDHKYQSDDPVTLWVNKVGPYNNPQETYNYYSLPFCHPGTNPAHKWGGLGEVLGGNELIDSQIDIKFLKNVDKSTICQLELDEAKVRQFKDAIENSYWFEFFMGIILSIWLTLLEHLLSSLLFCFCHVCAFNDAESSDDLPLWGFVGELHPDKNSDNGKHVLYTHKNIVIKYNKDQIIHVNLTQESPKPLEAGRVLDMTYSVKWLQTNVTFARRFDVYLDYPFFEHQIHWFSVFNSFMMVIFLTGLVSMILMRTLRNDYAKYAREDDDLESLERDVSEESGWKLVHGDVFRPPRYLALLSAVVGTGAQLAMLVLLVILLAIVGTLYV</sequence>
<evidence type="ECO:0000256" key="5">
    <source>
        <dbReference type="ARBA" id="ARBA00022729"/>
    </source>
</evidence>
<evidence type="ECO:0000256" key="4">
    <source>
        <dbReference type="ARBA" id="ARBA00022692"/>
    </source>
</evidence>
<evidence type="ECO:0000256" key="9">
    <source>
        <dbReference type="ARBA" id="ARBA00023136"/>
    </source>
</evidence>
<comment type="caution">
    <text evidence="10">Lacks conserved residue(s) required for the propagation of feature annotation.</text>
</comment>
<dbReference type="Proteomes" id="UP000593577">
    <property type="component" value="Unassembled WGS sequence"/>
</dbReference>
<dbReference type="PANTHER" id="PTHR10766">
    <property type="entry name" value="TRANSMEMBRANE 9 SUPERFAMILY PROTEIN"/>
    <property type="match status" value="1"/>
</dbReference>
<evidence type="ECO:0000256" key="6">
    <source>
        <dbReference type="ARBA" id="ARBA00022753"/>
    </source>
</evidence>
<dbReference type="GO" id="GO:0000139">
    <property type="term" value="C:Golgi membrane"/>
    <property type="evidence" value="ECO:0007669"/>
    <property type="project" value="UniProtKB-SubCell"/>
</dbReference>
<dbReference type="PANTHER" id="PTHR10766:SF140">
    <property type="entry name" value="TRANSMEMBRANE 9 SUPERFAMILY MEMBER"/>
    <property type="match status" value="1"/>
</dbReference>
<keyword evidence="7 10" id="KW-1133">Transmembrane helix</keyword>
<comment type="similarity">
    <text evidence="3 10">Belongs to the nonaspanin (TM9SF) (TC 9.A.2) family.</text>
</comment>
<evidence type="ECO:0000313" key="12">
    <source>
        <dbReference type="Proteomes" id="UP000593577"/>
    </source>
</evidence>
<dbReference type="GO" id="GO:0010008">
    <property type="term" value="C:endosome membrane"/>
    <property type="evidence" value="ECO:0007669"/>
    <property type="project" value="UniProtKB-SubCell"/>
</dbReference>
<keyword evidence="6" id="KW-0967">Endosome</keyword>
<keyword evidence="8" id="KW-0333">Golgi apparatus</keyword>
<feature type="non-terminal residue" evidence="11">
    <location>
        <position position="1"/>
    </location>
</feature>
<feature type="transmembrane region" description="Helical" evidence="10">
    <location>
        <begin position="325"/>
        <end position="355"/>
    </location>
</feature>
<evidence type="ECO:0000256" key="8">
    <source>
        <dbReference type="ARBA" id="ARBA00023034"/>
    </source>
</evidence>